<protein>
    <submittedName>
        <fullName evidence="1">Uncharacterized protein</fullName>
    </submittedName>
</protein>
<organism evidence="1">
    <name type="scientific">Siphoviridae sp. ct7aK2</name>
    <dbReference type="NCBI Taxonomy" id="2825351"/>
    <lineage>
        <taxon>Viruses</taxon>
        <taxon>Duplodnaviria</taxon>
        <taxon>Heunggongvirae</taxon>
        <taxon>Uroviricota</taxon>
        <taxon>Caudoviricetes</taxon>
    </lineage>
</organism>
<sequence length="47" mass="5346">MLKTKYVSSQKLQPVRNSLTDWNGQGGQNPPAIPMTIPRNYVLENPY</sequence>
<name>A0A8S5U9A1_9CAUD</name>
<evidence type="ECO:0000313" key="1">
    <source>
        <dbReference type="EMBL" id="DAF91055.1"/>
    </source>
</evidence>
<dbReference type="EMBL" id="BK016044">
    <property type="protein sequence ID" value="DAF91055.1"/>
    <property type="molecule type" value="Genomic_DNA"/>
</dbReference>
<proteinExistence type="predicted"/>
<accession>A0A8S5U9A1</accession>
<reference evidence="1" key="1">
    <citation type="journal article" date="2021" name="Proc. Natl. Acad. Sci. U.S.A.">
        <title>A Catalog of Tens of Thousands of Viruses from Human Metagenomes Reveals Hidden Associations with Chronic Diseases.</title>
        <authorList>
            <person name="Tisza M.J."/>
            <person name="Buck C.B."/>
        </authorList>
    </citation>
    <scope>NUCLEOTIDE SEQUENCE</scope>
    <source>
        <strain evidence="1">Ct7aK2</strain>
    </source>
</reference>